<dbReference type="InterPro" id="IPR000644">
    <property type="entry name" value="CBS_dom"/>
</dbReference>
<evidence type="ECO:0000313" key="5">
    <source>
        <dbReference type="Proteomes" id="UP001165565"/>
    </source>
</evidence>
<reference evidence="4" key="1">
    <citation type="submission" date="2022-06" db="EMBL/GenBank/DDBJ databases">
        <title>Sphingomonas sp. nov. isolated from rhizosphere soil of tomato.</title>
        <authorList>
            <person name="Dong H."/>
            <person name="Gao R."/>
        </authorList>
    </citation>
    <scope>NUCLEOTIDE SEQUENCE</scope>
    <source>
        <strain evidence="4">MMSM24</strain>
    </source>
</reference>
<organism evidence="4 5">
    <name type="scientific">Sphingomonas lycopersici</name>
    <dbReference type="NCBI Taxonomy" id="2951807"/>
    <lineage>
        <taxon>Bacteria</taxon>
        <taxon>Pseudomonadati</taxon>
        <taxon>Pseudomonadota</taxon>
        <taxon>Alphaproteobacteria</taxon>
        <taxon>Sphingomonadales</taxon>
        <taxon>Sphingomonadaceae</taxon>
        <taxon>Sphingomonas</taxon>
    </lineage>
</organism>
<dbReference type="SMART" id="SM00116">
    <property type="entry name" value="CBS"/>
    <property type="match status" value="2"/>
</dbReference>
<evidence type="ECO:0000256" key="2">
    <source>
        <dbReference type="PROSITE-ProRule" id="PRU00703"/>
    </source>
</evidence>
<dbReference type="PANTHER" id="PTHR43080:SF2">
    <property type="entry name" value="CBS DOMAIN-CONTAINING PROTEIN"/>
    <property type="match status" value="1"/>
</dbReference>
<dbReference type="EMBL" id="JANFAV010000001">
    <property type="protein sequence ID" value="MCW6533209.1"/>
    <property type="molecule type" value="Genomic_DNA"/>
</dbReference>
<feature type="domain" description="CBS" evidence="3">
    <location>
        <begin position="71"/>
        <end position="127"/>
    </location>
</feature>
<keyword evidence="5" id="KW-1185">Reference proteome</keyword>
<evidence type="ECO:0000256" key="1">
    <source>
        <dbReference type="ARBA" id="ARBA00023122"/>
    </source>
</evidence>
<dbReference type="Pfam" id="PF00571">
    <property type="entry name" value="CBS"/>
    <property type="match status" value="2"/>
</dbReference>
<dbReference type="InterPro" id="IPR046342">
    <property type="entry name" value="CBS_dom_sf"/>
</dbReference>
<dbReference type="InterPro" id="IPR051257">
    <property type="entry name" value="Diverse_CBS-Domain"/>
</dbReference>
<evidence type="ECO:0000259" key="3">
    <source>
        <dbReference type="PROSITE" id="PS51371"/>
    </source>
</evidence>
<gene>
    <name evidence="4" type="ORF">NEE01_00275</name>
</gene>
<protein>
    <submittedName>
        <fullName evidence="4">CBS domain-containing protein</fullName>
    </submittedName>
</protein>
<dbReference type="Proteomes" id="UP001165565">
    <property type="component" value="Unassembled WGS sequence"/>
</dbReference>
<dbReference type="Gene3D" id="3.10.580.10">
    <property type="entry name" value="CBS-domain"/>
    <property type="match status" value="1"/>
</dbReference>
<dbReference type="AlphaFoldDB" id="A0AA42CNC5"/>
<dbReference type="CDD" id="cd04622">
    <property type="entry name" value="CBS_pair_HRP1_like"/>
    <property type="match status" value="1"/>
</dbReference>
<dbReference type="RefSeq" id="WP_265267257.1">
    <property type="nucleotide sequence ID" value="NZ_JANFAV010000001.1"/>
</dbReference>
<name>A0AA42CNC5_9SPHN</name>
<dbReference type="PANTHER" id="PTHR43080">
    <property type="entry name" value="CBS DOMAIN-CONTAINING PROTEIN CBSX3, MITOCHONDRIAL"/>
    <property type="match status" value="1"/>
</dbReference>
<keyword evidence="1 2" id="KW-0129">CBS domain</keyword>
<sequence>MRVRECMTTDVQVITPDNTLQSAAQIMADIDAGFLPVADHDRLVGVITDRDIAIRGVAAGHPPDSSIRDLMSGSVKYCFDDDDLDDVLENMGDIQLHRLAVINRDKRLVGVITIGDCAGGGETARAGEALGDIVRHGARTSQMV</sequence>
<accession>A0AA42CNC5</accession>
<dbReference type="PROSITE" id="PS51371">
    <property type="entry name" value="CBS"/>
    <property type="match status" value="2"/>
</dbReference>
<comment type="caution">
    <text evidence="4">The sequence shown here is derived from an EMBL/GenBank/DDBJ whole genome shotgun (WGS) entry which is preliminary data.</text>
</comment>
<dbReference type="SUPFAM" id="SSF54631">
    <property type="entry name" value="CBS-domain pair"/>
    <property type="match status" value="1"/>
</dbReference>
<feature type="domain" description="CBS" evidence="3">
    <location>
        <begin position="7"/>
        <end position="65"/>
    </location>
</feature>
<evidence type="ECO:0000313" key="4">
    <source>
        <dbReference type="EMBL" id="MCW6533209.1"/>
    </source>
</evidence>
<proteinExistence type="predicted"/>